<dbReference type="RefSeq" id="WP_110573428.1">
    <property type="nucleotide sequence ID" value="NZ_PIPV01000002.1"/>
</dbReference>
<gene>
    <name evidence="2" type="ORF">CWE25_03245</name>
</gene>
<keyword evidence="1" id="KW-1133">Transmembrane helix</keyword>
<dbReference type="EMBL" id="PIPV01000002">
    <property type="protein sequence ID" value="RUO57493.1"/>
    <property type="molecule type" value="Genomic_DNA"/>
</dbReference>
<keyword evidence="3" id="KW-1185">Reference proteome</keyword>
<reference evidence="3" key="1">
    <citation type="journal article" date="2018" name="Front. Microbiol.">
        <title>Genome-Based Analysis Reveals the Taxonomy and Diversity of the Family Idiomarinaceae.</title>
        <authorList>
            <person name="Liu Y."/>
            <person name="Lai Q."/>
            <person name="Shao Z."/>
        </authorList>
    </citation>
    <scope>NUCLEOTIDE SEQUENCE [LARGE SCALE GENOMIC DNA]</scope>
    <source>
        <strain evidence="3">F23</strain>
    </source>
</reference>
<dbReference type="Proteomes" id="UP000287330">
    <property type="component" value="Unassembled WGS sequence"/>
</dbReference>
<accession>A0A432Y986</accession>
<protein>
    <submittedName>
        <fullName evidence="2">Uncharacterized protein</fullName>
    </submittedName>
</protein>
<evidence type="ECO:0000256" key="1">
    <source>
        <dbReference type="SAM" id="Phobius"/>
    </source>
</evidence>
<sequence>MQIFKRMALILAAAGVTFGLIVISIVVYQYTVMEPETPHAGDCQLKQLEQTQDRAAEVHRYECTRGSETTWQGTEVWLYEPLTEDWQRMLTVKGEPCVRLRLNERRLTVLHSGNKLDFNLAEPVFIYKEKEGTSRSLAVEIDNQATTCKG</sequence>
<name>A0A432Y986_9GAMM</name>
<comment type="caution">
    <text evidence="2">The sequence shown here is derived from an EMBL/GenBank/DDBJ whole genome shotgun (WGS) entry which is preliminary data.</text>
</comment>
<organism evidence="2 3">
    <name type="scientific">Idiomarina fontislapidosi</name>
    <dbReference type="NCBI Taxonomy" id="263723"/>
    <lineage>
        <taxon>Bacteria</taxon>
        <taxon>Pseudomonadati</taxon>
        <taxon>Pseudomonadota</taxon>
        <taxon>Gammaproteobacteria</taxon>
        <taxon>Alteromonadales</taxon>
        <taxon>Idiomarinaceae</taxon>
        <taxon>Idiomarina</taxon>
    </lineage>
</organism>
<proteinExistence type="predicted"/>
<keyword evidence="1" id="KW-0812">Transmembrane</keyword>
<dbReference type="AlphaFoldDB" id="A0A432Y986"/>
<evidence type="ECO:0000313" key="3">
    <source>
        <dbReference type="Proteomes" id="UP000287330"/>
    </source>
</evidence>
<dbReference type="OrthoDB" id="6238509at2"/>
<keyword evidence="1" id="KW-0472">Membrane</keyword>
<evidence type="ECO:0000313" key="2">
    <source>
        <dbReference type="EMBL" id="RUO57493.1"/>
    </source>
</evidence>
<feature type="transmembrane region" description="Helical" evidence="1">
    <location>
        <begin position="7"/>
        <end position="30"/>
    </location>
</feature>